<dbReference type="GO" id="GO:0007189">
    <property type="term" value="P:adenylate cyclase-activating G protein-coupled receptor signaling pathway"/>
    <property type="evidence" value="ECO:0007669"/>
    <property type="project" value="TreeGrafter"/>
</dbReference>
<feature type="domain" description="G-protein coupled receptors family 2 profile 2" evidence="6">
    <location>
        <begin position="27"/>
        <end position="327"/>
    </location>
</feature>
<evidence type="ECO:0000256" key="5">
    <source>
        <dbReference type="SAM" id="Phobius"/>
    </source>
</evidence>
<proteinExistence type="predicted"/>
<evidence type="ECO:0008006" key="10">
    <source>
        <dbReference type="Google" id="ProtNLM"/>
    </source>
</evidence>
<dbReference type="Pfam" id="PF00001">
    <property type="entry name" value="7tm_1"/>
    <property type="match status" value="1"/>
</dbReference>
<dbReference type="CDD" id="cd00637">
    <property type="entry name" value="7tm_classA_rhodopsin-like"/>
    <property type="match status" value="1"/>
</dbReference>
<feature type="transmembrane region" description="Helical" evidence="5">
    <location>
        <begin position="270"/>
        <end position="290"/>
    </location>
</feature>
<reference evidence="8 9" key="1">
    <citation type="submission" date="2024-01" db="EMBL/GenBank/DDBJ databases">
        <title>The genome of the rayed Mediterranean limpet Patella caerulea (Linnaeus, 1758).</title>
        <authorList>
            <person name="Anh-Thu Weber A."/>
            <person name="Halstead-Nussloch G."/>
        </authorList>
    </citation>
    <scope>NUCLEOTIDE SEQUENCE [LARGE SCALE GENOMIC DNA]</scope>
    <source>
        <strain evidence="8">AATW-2023a</strain>
        <tissue evidence="8">Whole specimen</tissue>
    </source>
</reference>
<dbReference type="GO" id="GO:0005886">
    <property type="term" value="C:plasma membrane"/>
    <property type="evidence" value="ECO:0007669"/>
    <property type="project" value="TreeGrafter"/>
</dbReference>
<dbReference type="PROSITE" id="PS50262">
    <property type="entry name" value="G_PROTEIN_RECEP_F1_2"/>
    <property type="match status" value="1"/>
</dbReference>
<dbReference type="GO" id="GO:0007166">
    <property type="term" value="P:cell surface receptor signaling pathway"/>
    <property type="evidence" value="ECO:0007669"/>
    <property type="project" value="InterPro"/>
</dbReference>
<dbReference type="InterPro" id="IPR017452">
    <property type="entry name" value="GPCR_Rhodpsn_7TM"/>
</dbReference>
<comment type="subcellular location">
    <subcellularLocation>
        <location evidence="1">Membrane</location>
        <topology evidence="1">Multi-pass membrane protein</topology>
    </subcellularLocation>
</comment>
<evidence type="ECO:0000256" key="3">
    <source>
        <dbReference type="ARBA" id="ARBA00022989"/>
    </source>
</evidence>
<dbReference type="InterPro" id="IPR000276">
    <property type="entry name" value="GPCR_Rhodpsn"/>
</dbReference>
<dbReference type="Proteomes" id="UP001347796">
    <property type="component" value="Unassembled WGS sequence"/>
</dbReference>
<keyword evidence="3 5" id="KW-1133">Transmembrane helix</keyword>
<name>A0AAN8JJW7_PATCE</name>
<dbReference type="PROSITE" id="PS50261">
    <property type="entry name" value="G_PROTEIN_RECEP_F2_4"/>
    <property type="match status" value="1"/>
</dbReference>
<sequence length="353" mass="39965">MDFNIDLASNSTPTAMTTLSLSEMQTISIISLVTASLSFMGSFSIVLTSVCHNRVCFPEVYPIFQLSIADILASIFLLSNVICFLKSVPNFPGSSGPCDVLTAFMMSFYISTFILTLCYALEAFMRMQRRLQSGSTSGNEREGNAVSHPLMYLAYGSAWLIPIVIAIVQIEVIHIIDSSLKTQYEIIPAQCSLCLPVFHFDENKCWDHIEDASTWHLMYKLVFLIILLIVFIVNMILYICIGRKLKQLARGRGLVGFHQRQEESVVRKKAILYQTAFIFCWMPSLLLGFLSLSSSFKMSQYYWLYVLQALLGPLQGLFNCVIYGWKREGFRRALSESTYLVSTNRSSYLTDTL</sequence>
<dbReference type="PANTHER" id="PTHR23112:SF36">
    <property type="entry name" value="SI:DKEY-30C15.2 PROTEIN"/>
    <property type="match status" value="1"/>
</dbReference>
<dbReference type="PANTHER" id="PTHR23112">
    <property type="entry name" value="G PROTEIN-COUPLED RECEPTOR 157-RELATED"/>
    <property type="match status" value="1"/>
</dbReference>
<feature type="transmembrane region" description="Helical" evidence="5">
    <location>
        <begin position="302"/>
        <end position="325"/>
    </location>
</feature>
<gene>
    <name evidence="8" type="ORF">SNE40_014941</name>
</gene>
<evidence type="ECO:0000259" key="6">
    <source>
        <dbReference type="PROSITE" id="PS50261"/>
    </source>
</evidence>
<evidence type="ECO:0000256" key="4">
    <source>
        <dbReference type="ARBA" id="ARBA00023136"/>
    </source>
</evidence>
<evidence type="ECO:0000313" key="8">
    <source>
        <dbReference type="EMBL" id="KAK6176690.1"/>
    </source>
</evidence>
<keyword evidence="2 5" id="KW-0812">Transmembrane</keyword>
<feature type="transmembrane region" description="Helical" evidence="5">
    <location>
        <begin position="150"/>
        <end position="170"/>
    </location>
</feature>
<evidence type="ECO:0000256" key="2">
    <source>
        <dbReference type="ARBA" id="ARBA00022692"/>
    </source>
</evidence>
<dbReference type="SUPFAM" id="SSF81321">
    <property type="entry name" value="Family A G protein-coupled receptor-like"/>
    <property type="match status" value="1"/>
</dbReference>
<evidence type="ECO:0000259" key="7">
    <source>
        <dbReference type="PROSITE" id="PS50262"/>
    </source>
</evidence>
<protein>
    <recommendedName>
        <fullName evidence="10">G-protein coupled receptors family 1 profile domain-containing protein</fullName>
    </recommendedName>
</protein>
<keyword evidence="9" id="KW-1185">Reference proteome</keyword>
<dbReference type="AlphaFoldDB" id="A0AAN8JJW7"/>
<dbReference type="InterPro" id="IPR017981">
    <property type="entry name" value="GPCR_2-like_7TM"/>
</dbReference>
<comment type="caution">
    <text evidence="8">The sequence shown here is derived from an EMBL/GenBank/DDBJ whole genome shotgun (WGS) entry which is preliminary data.</text>
</comment>
<feature type="domain" description="G-protein coupled receptors family 1 profile" evidence="7">
    <location>
        <begin position="41"/>
        <end position="323"/>
    </location>
</feature>
<feature type="transmembrane region" description="Helical" evidence="5">
    <location>
        <begin position="27"/>
        <end position="51"/>
    </location>
</feature>
<feature type="transmembrane region" description="Helical" evidence="5">
    <location>
        <begin position="100"/>
        <end position="121"/>
    </location>
</feature>
<dbReference type="Gene3D" id="1.20.1070.10">
    <property type="entry name" value="Rhodopsin 7-helix transmembrane proteins"/>
    <property type="match status" value="1"/>
</dbReference>
<accession>A0AAN8JJW7</accession>
<evidence type="ECO:0000256" key="1">
    <source>
        <dbReference type="ARBA" id="ARBA00004141"/>
    </source>
</evidence>
<dbReference type="GO" id="GO:0004930">
    <property type="term" value="F:G protein-coupled receptor activity"/>
    <property type="evidence" value="ECO:0007669"/>
    <property type="project" value="InterPro"/>
</dbReference>
<feature type="transmembrane region" description="Helical" evidence="5">
    <location>
        <begin position="221"/>
        <end position="241"/>
    </location>
</feature>
<organism evidence="8 9">
    <name type="scientific">Patella caerulea</name>
    <name type="common">Rayed Mediterranean limpet</name>
    <dbReference type="NCBI Taxonomy" id="87958"/>
    <lineage>
        <taxon>Eukaryota</taxon>
        <taxon>Metazoa</taxon>
        <taxon>Spiralia</taxon>
        <taxon>Lophotrochozoa</taxon>
        <taxon>Mollusca</taxon>
        <taxon>Gastropoda</taxon>
        <taxon>Patellogastropoda</taxon>
        <taxon>Patelloidea</taxon>
        <taxon>Patellidae</taxon>
        <taxon>Patella</taxon>
    </lineage>
</organism>
<dbReference type="EMBL" id="JAZGQO010000010">
    <property type="protein sequence ID" value="KAK6176690.1"/>
    <property type="molecule type" value="Genomic_DNA"/>
</dbReference>
<keyword evidence="4 5" id="KW-0472">Membrane</keyword>
<feature type="transmembrane region" description="Helical" evidence="5">
    <location>
        <begin position="63"/>
        <end position="88"/>
    </location>
</feature>
<evidence type="ECO:0000313" key="9">
    <source>
        <dbReference type="Proteomes" id="UP001347796"/>
    </source>
</evidence>